<evidence type="ECO:0000313" key="2">
    <source>
        <dbReference type="Proteomes" id="UP001321473"/>
    </source>
</evidence>
<name>A0AAQ4F237_AMBAM</name>
<protein>
    <submittedName>
        <fullName evidence="1">Uncharacterized protein</fullName>
    </submittedName>
</protein>
<reference evidence="1 2" key="1">
    <citation type="journal article" date="2023" name="Arcadia Sci">
        <title>De novo assembly of a long-read Amblyomma americanum tick genome.</title>
        <authorList>
            <person name="Chou S."/>
            <person name="Poskanzer K.E."/>
            <person name="Rollins M."/>
            <person name="Thuy-Boun P.S."/>
        </authorList>
    </citation>
    <scope>NUCLEOTIDE SEQUENCE [LARGE SCALE GENOMIC DNA]</scope>
    <source>
        <strain evidence="1">F_SG_1</strain>
        <tissue evidence="1">Salivary glands</tissue>
    </source>
</reference>
<proteinExistence type="predicted"/>
<comment type="caution">
    <text evidence="1">The sequence shown here is derived from an EMBL/GenBank/DDBJ whole genome shotgun (WGS) entry which is preliminary data.</text>
</comment>
<sequence>MCDLFLQLYFQAGGYNIDFSHYQLLFETERKKHLKVFSKLAAAHVQRTNLQRMNMWLAVSSRTSSIYLMKQSTTTNIETCSYLLQSKRQNLYESFCCRL</sequence>
<dbReference type="AlphaFoldDB" id="A0AAQ4F237"/>
<organism evidence="1 2">
    <name type="scientific">Amblyomma americanum</name>
    <name type="common">Lone star tick</name>
    <dbReference type="NCBI Taxonomy" id="6943"/>
    <lineage>
        <taxon>Eukaryota</taxon>
        <taxon>Metazoa</taxon>
        <taxon>Ecdysozoa</taxon>
        <taxon>Arthropoda</taxon>
        <taxon>Chelicerata</taxon>
        <taxon>Arachnida</taxon>
        <taxon>Acari</taxon>
        <taxon>Parasitiformes</taxon>
        <taxon>Ixodida</taxon>
        <taxon>Ixodoidea</taxon>
        <taxon>Ixodidae</taxon>
        <taxon>Amblyomminae</taxon>
        <taxon>Amblyomma</taxon>
    </lineage>
</organism>
<gene>
    <name evidence="1" type="ORF">V5799_017592</name>
</gene>
<accession>A0AAQ4F237</accession>
<dbReference type="EMBL" id="JARKHS020008075">
    <property type="protein sequence ID" value="KAK8781069.1"/>
    <property type="molecule type" value="Genomic_DNA"/>
</dbReference>
<evidence type="ECO:0000313" key="1">
    <source>
        <dbReference type="EMBL" id="KAK8781069.1"/>
    </source>
</evidence>
<dbReference type="Proteomes" id="UP001321473">
    <property type="component" value="Unassembled WGS sequence"/>
</dbReference>
<keyword evidence="2" id="KW-1185">Reference proteome</keyword>